<sequence>MNILLVDADANDESVVNESFQSILEHKLPNGSTIDLLQKKGVKEHANLYVTSLMDTLFDDPEELVRIEAKDLPSDNRYNLIKEAVRNKFRLSKDEHETMWVWLHTVILAKRRTIDAKLKKTQPLNQQINN</sequence>
<comment type="caution">
    <text evidence="1">The sequence shown here is derived from an EMBL/GenBank/DDBJ whole genome shotgun (WGS) entry which is preliminary data.</text>
</comment>
<name>A0A820SYD6_9BILA</name>
<reference evidence="1" key="1">
    <citation type="submission" date="2021-02" db="EMBL/GenBank/DDBJ databases">
        <authorList>
            <person name="Nowell W R."/>
        </authorList>
    </citation>
    <scope>NUCLEOTIDE SEQUENCE</scope>
</reference>
<protein>
    <submittedName>
        <fullName evidence="1">Uncharacterized protein</fullName>
    </submittedName>
</protein>
<organism evidence="1 2">
    <name type="scientific">Rotaria magnacalcarata</name>
    <dbReference type="NCBI Taxonomy" id="392030"/>
    <lineage>
        <taxon>Eukaryota</taxon>
        <taxon>Metazoa</taxon>
        <taxon>Spiralia</taxon>
        <taxon>Gnathifera</taxon>
        <taxon>Rotifera</taxon>
        <taxon>Eurotatoria</taxon>
        <taxon>Bdelloidea</taxon>
        <taxon>Philodinida</taxon>
        <taxon>Philodinidae</taxon>
        <taxon>Rotaria</taxon>
    </lineage>
</organism>
<dbReference type="AlphaFoldDB" id="A0A820SYD6"/>
<proteinExistence type="predicted"/>
<accession>A0A820SYD6</accession>
<dbReference type="Proteomes" id="UP000663866">
    <property type="component" value="Unassembled WGS sequence"/>
</dbReference>
<gene>
    <name evidence="1" type="ORF">OVN521_LOCUS38384</name>
</gene>
<evidence type="ECO:0000313" key="2">
    <source>
        <dbReference type="Proteomes" id="UP000663866"/>
    </source>
</evidence>
<dbReference type="EMBL" id="CAJOBG010047493">
    <property type="protein sequence ID" value="CAF4459966.1"/>
    <property type="molecule type" value="Genomic_DNA"/>
</dbReference>
<keyword evidence="2" id="KW-1185">Reference proteome</keyword>
<evidence type="ECO:0000313" key="1">
    <source>
        <dbReference type="EMBL" id="CAF4459966.1"/>
    </source>
</evidence>